<protein>
    <submittedName>
        <fullName evidence="1">Uncharacterized protein</fullName>
    </submittedName>
</protein>
<accession>A0A8S1NLU8</accession>
<reference evidence="1" key="1">
    <citation type="submission" date="2021-01" db="EMBL/GenBank/DDBJ databases">
        <authorList>
            <consortium name="Genoscope - CEA"/>
            <person name="William W."/>
        </authorList>
    </citation>
    <scope>NUCLEOTIDE SEQUENCE</scope>
</reference>
<keyword evidence="2" id="KW-1185">Reference proteome</keyword>
<evidence type="ECO:0000313" key="2">
    <source>
        <dbReference type="Proteomes" id="UP000688137"/>
    </source>
</evidence>
<evidence type="ECO:0000313" key="1">
    <source>
        <dbReference type="EMBL" id="CAD8093122.1"/>
    </source>
</evidence>
<dbReference type="AlphaFoldDB" id="A0A8S1NLU8"/>
<organism evidence="1 2">
    <name type="scientific">Paramecium primaurelia</name>
    <dbReference type="NCBI Taxonomy" id="5886"/>
    <lineage>
        <taxon>Eukaryota</taxon>
        <taxon>Sar</taxon>
        <taxon>Alveolata</taxon>
        <taxon>Ciliophora</taxon>
        <taxon>Intramacronucleata</taxon>
        <taxon>Oligohymenophorea</taxon>
        <taxon>Peniculida</taxon>
        <taxon>Parameciidae</taxon>
        <taxon>Paramecium</taxon>
    </lineage>
</organism>
<comment type="caution">
    <text evidence="1">The sequence shown here is derived from an EMBL/GenBank/DDBJ whole genome shotgun (WGS) entry which is preliminary data.</text>
</comment>
<dbReference type="Proteomes" id="UP000688137">
    <property type="component" value="Unassembled WGS sequence"/>
</dbReference>
<dbReference type="EMBL" id="CAJJDM010000095">
    <property type="protein sequence ID" value="CAD8093122.1"/>
    <property type="molecule type" value="Genomic_DNA"/>
</dbReference>
<proteinExistence type="predicted"/>
<sequence length="185" mass="22143">MGSCQTIYCKKEIDYGLKTHQKSENNVDEGNPEFEDSNIQITHHSLQKDKDKFQEDHLLLESELIKKKNQPKDSNCISNQKDHEQIQKNQEIIYYNYEHPTSTSDQIYQEHQNQADKSEKQEKIIKNSLFSISKNQNFESTFGFKKMQIQFIEVQMICQIELFQTYFKKIQQNKLQLKVIKLRFR</sequence>
<name>A0A8S1NLU8_PARPR</name>
<gene>
    <name evidence="1" type="ORF">PPRIM_AZ9-3.1.T0920133</name>
</gene>